<dbReference type="OrthoDB" id="1938527at2759"/>
<accession>A0A8X7P4F9</accession>
<dbReference type="PANTHER" id="PTHR31672:SF13">
    <property type="entry name" value="F-BOX PROTEIN CPR30-LIKE"/>
    <property type="match status" value="1"/>
</dbReference>
<evidence type="ECO:0000313" key="4">
    <source>
        <dbReference type="Proteomes" id="UP000886595"/>
    </source>
</evidence>
<proteinExistence type="predicted"/>
<keyword evidence="1" id="KW-1133">Transmembrane helix</keyword>
<evidence type="ECO:0000313" key="3">
    <source>
        <dbReference type="EMBL" id="KAG2244370.1"/>
    </source>
</evidence>
<reference evidence="3 4" key="1">
    <citation type="submission" date="2020-02" db="EMBL/GenBank/DDBJ databases">
        <authorList>
            <person name="Ma Q."/>
            <person name="Huang Y."/>
            <person name="Song X."/>
            <person name="Pei D."/>
        </authorList>
    </citation>
    <scope>NUCLEOTIDE SEQUENCE [LARGE SCALE GENOMIC DNA]</scope>
    <source>
        <strain evidence="3">Sxm20200214</strain>
        <tissue evidence="3">Leaf</tissue>
    </source>
</reference>
<dbReference type="PANTHER" id="PTHR31672">
    <property type="entry name" value="BNACNNG10540D PROTEIN"/>
    <property type="match status" value="1"/>
</dbReference>
<sequence length="396" mass="45921">MINPSSIYIVDDLLEEIFLLLPLKPILKSKTVSKRWRSILESKNFVKRRVSLQKSRKILAAYNCDCARKPWLLPESRFKGDEEIVYLHCDTTRPSMTCDGLVCIPEQDWINVLNPWTRQLRRFCFGAWWPGYSRVMGFGCEKVTGSYKVVKMETWSYSDHHRVVECSVLDVETGQWWMMTPPSYNMLRPLSHKLSRKSVCVNGSIYWLQHVGSGYKILALNLHKEKFHHVSVPLTRVTQETQIASLENRLTLAATYTNPEWKLDIWRKDTRWNKTYSISLAGKGVPREIRRKGFTPVSVSKQGNLVFTDDHKRLFKYYPRTDEIRCLCLDTCVISPFSETLAPLPLKSSTLPFPHPRRTYKCRLRSKQDELGIVELLITTLVALGILLGSLSRSVY</sequence>
<evidence type="ECO:0000259" key="2">
    <source>
        <dbReference type="SMART" id="SM00256"/>
    </source>
</evidence>
<comment type="caution">
    <text evidence="3">The sequence shown here is derived from an EMBL/GenBank/DDBJ whole genome shotgun (WGS) entry which is preliminary data.</text>
</comment>
<keyword evidence="1" id="KW-0812">Transmembrane</keyword>
<keyword evidence="1" id="KW-0472">Membrane</keyword>
<dbReference type="AlphaFoldDB" id="A0A8X7P4F9"/>
<organism evidence="3 4">
    <name type="scientific">Brassica carinata</name>
    <name type="common">Ethiopian mustard</name>
    <name type="synonym">Abyssinian cabbage</name>
    <dbReference type="NCBI Taxonomy" id="52824"/>
    <lineage>
        <taxon>Eukaryota</taxon>
        <taxon>Viridiplantae</taxon>
        <taxon>Streptophyta</taxon>
        <taxon>Embryophyta</taxon>
        <taxon>Tracheophyta</taxon>
        <taxon>Spermatophyta</taxon>
        <taxon>Magnoliopsida</taxon>
        <taxon>eudicotyledons</taxon>
        <taxon>Gunneridae</taxon>
        <taxon>Pentapetalae</taxon>
        <taxon>rosids</taxon>
        <taxon>malvids</taxon>
        <taxon>Brassicales</taxon>
        <taxon>Brassicaceae</taxon>
        <taxon>Brassiceae</taxon>
        <taxon>Brassica</taxon>
    </lineage>
</organism>
<name>A0A8X7P4F9_BRACI</name>
<dbReference type="InterPro" id="IPR017451">
    <property type="entry name" value="F-box-assoc_interact_dom"/>
</dbReference>
<dbReference type="SMART" id="SM00256">
    <property type="entry name" value="FBOX"/>
    <property type="match status" value="1"/>
</dbReference>
<dbReference type="NCBIfam" id="TIGR01640">
    <property type="entry name" value="F_box_assoc_1"/>
    <property type="match status" value="1"/>
</dbReference>
<dbReference type="Pfam" id="PF07734">
    <property type="entry name" value="FBA_1"/>
    <property type="match status" value="1"/>
</dbReference>
<dbReference type="InterPro" id="IPR036047">
    <property type="entry name" value="F-box-like_dom_sf"/>
</dbReference>
<dbReference type="Proteomes" id="UP000886595">
    <property type="component" value="Unassembled WGS sequence"/>
</dbReference>
<dbReference type="InterPro" id="IPR001810">
    <property type="entry name" value="F-box_dom"/>
</dbReference>
<dbReference type="InterPro" id="IPR006527">
    <property type="entry name" value="F-box-assoc_dom_typ1"/>
</dbReference>
<gene>
    <name evidence="3" type="ORF">Bca52824_093781</name>
</gene>
<feature type="domain" description="F-box" evidence="2">
    <location>
        <begin position="9"/>
        <end position="49"/>
    </location>
</feature>
<dbReference type="EMBL" id="JAAMPC010000087">
    <property type="protein sequence ID" value="KAG2244370.1"/>
    <property type="molecule type" value="Genomic_DNA"/>
</dbReference>
<dbReference type="SUPFAM" id="SSF81383">
    <property type="entry name" value="F-box domain"/>
    <property type="match status" value="1"/>
</dbReference>
<protein>
    <recommendedName>
        <fullName evidence="2">F-box domain-containing protein</fullName>
    </recommendedName>
</protein>
<feature type="transmembrane region" description="Helical" evidence="1">
    <location>
        <begin position="371"/>
        <end position="391"/>
    </location>
</feature>
<dbReference type="Pfam" id="PF00646">
    <property type="entry name" value="F-box"/>
    <property type="match status" value="1"/>
</dbReference>
<dbReference type="InterPro" id="IPR050796">
    <property type="entry name" value="SCF_F-box_component"/>
</dbReference>
<keyword evidence="4" id="KW-1185">Reference proteome</keyword>
<evidence type="ECO:0000256" key="1">
    <source>
        <dbReference type="SAM" id="Phobius"/>
    </source>
</evidence>